<evidence type="ECO:0000256" key="3">
    <source>
        <dbReference type="ARBA" id="ARBA00022692"/>
    </source>
</evidence>
<protein>
    <recommendedName>
        <fullName evidence="6">WAT1-related protein</fullName>
    </recommendedName>
</protein>
<dbReference type="InterPro" id="IPR000620">
    <property type="entry name" value="EamA_dom"/>
</dbReference>
<evidence type="ECO:0000256" key="5">
    <source>
        <dbReference type="ARBA" id="ARBA00023136"/>
    </source>
</evidence>
<dbReference type="GeneID" id="105179619"/>
<dbReference type="InterPro" id="IPR037185">
    <property type="entry name" value="EmrE-like"/>
</dbReference>
<dbReference type="GO" id="GO:0022857">
    <property type="term" value="F:transmembrane transporter activity"/>
    <property type="evidence" value="ECO:0007669"/>
    <property type="project" value="InterPro"/>
</dbReference>
<dbReference type="SUPFAM" id="SSF103481">
    <property type="entry name" value="Multidrug resistance efflux transporter EmrE"/>
    <property type="match status" value="1"/>
</dbReference>
<dbReference type="OrthoDB" id="1718296at2759"/>
<proteinExistence type="inferred from homology"/>
<dbReference type="GO" id="GO:0016020">
    <property type="term" value="C:membrane"/>
    <property type="evidence" value="ECO:0007669"/>
    <property type="project" value="UniProtKB-SubCell"/>
</dbReference>
<keyword evidence="3 6" id="KW-0812">Transmembrane</keyword>
<accession>A0A8M8UN72</accession>
<comment type="subcellular location">
    <subcellularLocation>
        <location evidence="1 6">Membrane</location>
        <topology evidence="1 6">Multi-pass membrane protein</topology>
    </subcellularLocation>
</comment>
<evidence type="ECO:0000256" key="6">
    <source>
        <dbReference type="RuleBase" id="RU363077"/>
    </source>
</evidence>
<evidence type="ECO:0000256" key="1">
    <source>
        <dbReference type="ARBA" id="ARBA00004141"/>
    </source>
</evidence>
<feature type="transmembrane region" description="Helical" evidence="6">
    <location>
        <begin position="53"/>
        <end position="74"/>
    </location>
</feature>
<keyword evidence="8" id="KW-1185">Reference proteome</keyword>
<dbReference type="RefSeq" id="XP_020547787.1">
    <property type="nucleotide sequence ID" value="XM_020692128.1"/>
</dbReference>
<dbReference type="Proteomes" id="UP000504604">
    <property type="component" value="Linkage group LG2"/>
</dbReference>
<organism evidence="8 9">
    <name type="scientific">Sesamum indicum</name>
    <name type="common">Oriental sesame</name>
    <name type="synonym">Sesamum orientale</name>
    <dbReference type="NCBI Taxonomy" id="4182"/>
    <lineage>
        <taxon>Eukaryota</taxon>
        <taxon>Viridiplantae</taxon>
        <taxon>Streptophyta</taxon>
        <taxon>Embryophyta</taxon>
        <taxon>Tracheophyta</taxon>
        <taxon>Spermatophyta</taxon>
        <taxon>Magnoliopsida</taxon>
        <taxon>eudicotyledons</taxon>
        <taxon>Gunneridae</taxon>
        <taxon>Pentapetalae</taxon>
        <taxon>asterids</taxon>
        <taxon>lamiids</taxon>
        <taxon>Lamiales</taxon>
        <taxon>Pedaliaceae</taxon>
        <taxon>Sesamum</taxon>
    </lineage>
</organism>
<evidence type="ECO:0000256" key="4">
    <source>
        <dbReference type="ARBA" id="ARBA00022989"/>
    </source>
</evidence>
<keyword evidence="4 6" id="KW-1133">Transmembrane helix</keyword>
<dbReference type="KEGG" id="sind:105179619"/>
<gene>
    <name evidence="9" type="primary">LOC105179619</name>
</gene>
<reference evidence="9" key="1">
    <citation type="submission" date="2025-08" db="UniProtKB">
        <authorList>
            <consortium name="RefSeq"/>
        </authorList>
    </citation>
    <scope>IDENTIFICATION</scope>
</reference>
<sequence length="186" mass="21439">MNILFSESNSENLPREIAADDSTVQLLLPHDSKYGAIVERNIASWKLGWNVDLLAIVYCGVVVTGISYSLLVWVIEKRGPVFPAMFSPLPLIMTAIFSAIFLHETLHWGRSVGRSVVYCWWVGFMLSFGVSTERPNRNWMGPKRKPIWNPSLRRSRTHPIMCRRKRLTRGNYHHNNDRGHIFILGY</sequence>
<keyword evidence="5 6" id="KW-0472">Membrane</keyword>
<feature type="transmembrane region" description="Helical" evidence="6">
    <location>
        <begin position="81"/>
        <end position="103"/>
    </location>
</feature>
<name>A0A8M8UN72_SESIN</name>
<comment type="similarity">
    <text evidence="2 6">Belongs to the drug/metabolite transporter (DMT) superfamily. Plant drug/metabolite exporter (P-DME) (TC 2.A.7.4) family.</text>
</comment>
<dbReference type="PANTHER" id="PTHR31218">
    <property type="entry name" value="WAT1-RELATED PROTEIN"/>
    <property type="match status" value="1"/>
</dbReference>
<feature type="domain" description="EamA" evidence="7">
    <location>
        <begin position="48"/>
        <end position="113"/>
    </location>
</feature>
<evidence type="ECO:0000256" key="2">
    <source>
        <dbReference type="ARBA" id="ARBA00007635"/>
    </source>
</evidence>
<evidence type="ECO:0000313" key="9">
    <source>
        <dbReference type="RefSeq" id="XP_020547787.1"/>
    </source>
</evidence>
<feature type="transmembrane region" description="Helical" evidence="6">
    <location>
        <begin position="115"/>
        <end position="132"/>
    </location>
</feature>
<dbReference type="InterPro" id="IPR030184">
    <property type="entry name" value="WAT1-related"/>
</dbReference>
<evidence type="ECO:0000259" key="7">
    <source>
        <dbReference type="Pfam" id="PF00892"/>
    </source>
</evidence>
<evidence type="ECO:0000313" key="8">
    <source>
        <dbReference type="Proteomes" id="UP000504604"/>
    </source>
</evidence>
<dbReference type="AlphaFoldDB" id="A0A8M8UN72"/>
<comment type="caution">
    <text evidence="6">Lacks conserved residue(s) required for the propagation of feature annotation.</text>
</comment>
<dbReference type="Pfam" id="PF00892">
    <property type="entry name" value="EamA"/>
    <property type="match status" value="1"/>
</dbReference>